<evidence type="ECO:0000259" key="11">
    <source>
        <dbReference type="Pfam" id="PF00590"/>
    </source>
</evidence>
<comment type="pathway">
    <text evidence="8">Porphyrin-containing compound metabolism; siroheme biosynthesis; precorrin-2 from uroporphyrinogen III: step 1/1.</text>
</comment>
<evidence type="ECO:0000256" key="8">
    <source>
        <dbReference type="ARBA" id="ARBA00025705"/>
    </source>
</evidence>
<dbReference type="EMBL" id="FMVW01000005">
    <property type="protein sequence ID" value="SCZ38864.1"/>
    <property type="molecule type" value="Genomic_DNA"/>
</dbReference>
<dbReference type="InterPro" id="IPR014776">
    <property type="entry name" value="4pyrrole_Mease_sub2"/>
</dbReference>
<gene>
    <name evidence="12" type="ORF">SAMN03080610_02350</name>
</gene>
<evidence type="ECO:0000256" key="3">
    <source>
        <dbReference type="ARBA" id="ARBA00022573"/>
    </source>
</evidence>
<accession>A0A1G5NNY4</accession>
<sequence length="300" mass="31402">MPFSSCKKSDMDALPPSPLFADLPQFEPGHVWLVGAGPGDPGLMTLHAANALAQTDHVIYDALVDSSVLKYARQGAVIEYAGKRGGKPSAKQRDISLHLVELARAGKRVCRLKGGDPLIFGRGGEEALTLVAHNIPFRIVPGVTAGVGGLAYAGFPSTHRDINHVVTFLTGHDQTGLTPSSIDWQALAKASPVIVMYMAIKHLAGIADALMAAGRGPDEAVAIVSEATTSRQRVLETVLGRAAEDCAAAKMEPPALVVLGEVVKLRKGLDWLGALQGRKLDPDPLGTGLDLYAKEAGGAA</sequence>
<comment type="similarity">
    <text evidence="1 10">Belongs to the precorrin methyltransferase family.</text>
</comment>
<dbReference type="SUPFAM" id="SSF53790">
    <property type="entry name" value="Tetrapyrrole methylase"/>
    <property type="match status" value="1"/>
</dbReference>
<dbReference type="FunFam" id="3.30.950.10:FF:000001">
    <property type="entry name" value="Siroheme synthase"/>
    <property type="match status" value="1"/>
</dbReference>
<dbReference type="PROSITE" id="PS00839">
    <property type="entry name" value="SUMT_1"/>
    <property type="match status" value="1"/>
</dbReference>
<evidence type="ECO:0000256" key="7">
    <source>
        <dbReference type="ARBA" id="ARBA00023244"/>
    </source>
</evidence>
<evidence type="ECO:0000256" key="9">
    <source>
        <dbReference type="ARBA" id="ARBA00060548"/>
    </source>
</evidence>
<dbReference type="EC" id="2.1.1.107" evidence="2"/>
<dbReference type="InterPro" id="IPR003043">
    <property type="entry name" value="Uropor_MeTrfase_CS"/>
</dbReference>
<dbReference type="GO" id="GO:0009236">
    <property type="term" value="P:cobalamin biosynthetic process"/>
    <property type="evidence" value="ECO:0007669"/>
    <property type="project" value="UniProtKB-KW"/>
</dbReference>
<dbReference type="AlphaFoldDB" id="A0A1G5NNY4"/>
<dbReference type="InterPro" id="IPR000878">
    <property type="entry name" value="4pyrrol_Mease"/>
</dbReference>
<protein>
    <recommendedName>
        <fullName evidence="2">uroporphyrinogen-III C-methyltransferase</fullName>
        <ecNumber evidence="2">2.1.1.107</ecNumber>
    </recommendedName>
</protein>
<evidence type="ECO:0000256" key="1">
    <source>
        <dbReference type="ARBA" id="ARBA00005879"/>
    </source>
</evidence>
<dbReference type="PANTHER" id="PTHR45790">
    <property type="entry name" value="SIROHEME SYNTHASE-RELATED"/>
    <property type="match status" value="1"/>
</dbReference>
<reference evidence="12 13" key="1">
    <citation type="submission" date="2016-10" db="EMBL/GenBank/DDBJ databases">
        <authorList>
            <person name="de Groot N.N."/>
        </authorList>
    </citation>
    <scope>NUCLEOTIDE SEQUENCE [LARGE SCALE GENOMIC DNA]</scope>
    <source>
        <strain evidence="12 13">DSM 2698</strain>
    </source>
</reference>
<dbReference type="FunFam" id="3.40.1010.10:FF:000001">
    <property type="entry name" value="Siroheme synthase"/>
    <property type="match status" value="1"/>
</dbReference>
<evidence type="ECO:0000256" key="4">
    <source>
        <dbReference type="ARBA" id="ARBA00022603"/>
    </source>
</evidence>
<keyword evidence="5 10" id="KW-0808">Transferase</keyword>
<keyword evidence="4 10" id="KW-0489">Methyltransferase</keyword>
<keyword evidence="3" id="KW-0169">Cobalamin biosynthesis</keyword>
<dbReference type="UniPathway" id="UPA00262">
    <property type="reaction ID" value="UER00211"/>
</dbReference>
<dbReference type="GO" id="GO:0004851">
    <property type="term" value="F:uroporphyrin-III C-methyltransferase activity"/>
    <property type="evidence" value="ECO:0007669"/>
    <property type="project" value="UniProtKB-EC"/>
</dbReference>
<proteinExistence type="inferred from homology"/>
<dbReference type="STRING" id="1120955.SAMN03080610_02350"/>
<dbReference type="NCBIfam" id="NF004790">
    <property type="entry name" value="PRK06136.1"/>
    <property type="match status" value="1"/>
</dbReference>
<dbReference type="Pfam" id="PF00590">
    <property type="entry name" value="TP_methylase"/>
    <property type="match status" value="1"/>
</dbReference>
<dbReference type="GO" id="GO:0032259">
    <property type="term" value="P:methylation"/>
    <property type="evidence" value="ECO:0007669"/>
    <property type="project" value="UniProtKB-KW"/>
</dbReference>
<dbReference type="Proteomes" id="UP000199347">
    <property type="component" value="Unassembled WGS sequence"/>
</dbReference>
<dbReference type="InterPro" id="IPR006366">
    <property type="entry name" value="CobA/CysG_C"/>
</dbReference>
<evidence type="ECO:0000256" key="2">
    <source>
        <dbReference type="ARBA" id="ARBA00012162"/>
    </source>
</evidence>
<dbReference type="PROSITE" id="PS00840">
    <property type="entry name" value="SUMT_2"/>
    <property type="match status" value="1"/>
</dbReference>
<dbReference type="Gene3D" id="3.30.950.10">
    <property type="entry name" value="Methyltransferase, Cobalt-precorrin-4 Transmethylase, Domain 2"/>
    <property type="match status" value="1"/>
</dbReference>
<evidence type="ECO:0000313" key="13">
    <source>
        <dbReference type="Proteomes" id="UP000199347"/>
    </source>
</evidence>
<dbReference type="InterPro" id="IPR035996">
    <property type="entry name" value="4pyrrol_Methylase_sf"/>
</dbReference>
<dbReference type="GO" id="GO:0019354">
    <property type="term" value="P:siroheme biosynthetic process"/>
    <property type="evidence" value="ECO:0007669"/>
    <property type="project" value="UniProtKB-UniPathway"/>
</dbReference>
<keyword evidence="13" id="KW-1185">Reference proteome</keyword>
<keyword evidence="6" id="KW-0949">S-adenosyl-L-methionine</keyword>
<evidence type="ECO:0000256" key="5">
    <source>
        <dbReference type="ARBA" id="ARBA00022679"/>
    </source>
</evidence>
<dbReference type="InterPro" id="IPR050161">
    <property type="entry name" value="Siro_Cobalamin_biosynth"/>
</dbReference>
<evidence type="ECO:0000256" key="10">
    <source>
        <dbReference type="RuleBase" id="RU003960"/>
    </source>
</evidence>
<organism evidence="12 13">
    <name type="scientific">Afifella marina DSM 2698</name>
    <dbReference type="NCBI Taxonomy" id="1120955"/>
    <lineage>
        <taxon>Bacteria</taxon>
        <taxon>Pseudomonadati</taxon>
        <taxon>Pseudomonadota</taxon>
        <taxon>Alphaproteobacteria</taxon>
        <taxon>Hyphomicrobiales</taxon>
        <taxon>Afifellaceae</taxon>
        <taxon>Afifella</taxon>
    </lineage>
</organism>
<dbReference type="PANTHER" id="PTHR45790:SF3">
    <property type="entry name" value="S-ADENOSYL-L-METHIONINE-DEPENDENT UROPORPHYRINOGEN III METHYLTRANSFERASE, CHLOROPLASTIC"/>
    <property type="match status" value="1"/>
</dbReference>
<dbReference type="Gene3D" id="3.40.1010.10">
    <property type="entry name" value="Cobalt-precorrin-4 Transmethylase, Domain 1"/>
    <property type="match status" value="1"/>
</dbReference>
<feature type="domain" description="Tetrapyrrole methylase" evidence="11">
    <location>
        <begin position="31"/>
        <end position="242"/>
    </location>
</feature>
<dbReference type="NCBIfam" id="TIGR01469">
    <property type="entry name" value="cobA_cysG_Cterm"/>
    <property type="match status" value="1"/>
</dbReference>
<name>A0A1G5NNY4_AFIMA</name>
<evidence type="ECO:0000313" key="12">
    <source>
        <dbReference type="EMBL" id="SCZ38864.1"/>
    </source>
</evidence>
<evidence type="ECO:0000256" key="6">
    <source>
        <dbReference type="ARBA" id="ARBA00022691"/>
    </source>
</evidence>
<dbReference type="InterPro" id="IPR014777">
    <property type="entry name" value="4pyrrole_Mease_sub1"/>
</dbReference>
<comment type="pathway">
    <text evidence="9">Cofactor biosynthesis; adenosylcobalamin biosynthesis; precorrin-2 from uroporphyrinogen III: step 1/1.</text>
</comment>
<keyword evidence="7" id="KW-0627">Porphyrin biosynthesis</keyword>
<dbReference type="CDD" id="cd11642">
    <property type="entry name" value="SUMT"/>
    <property type="match status" value="1"/>
</dbReference>